<evidence type="ECO:0000313" key="2">
    <source>
        <dbReference type="Proteomes" id="UP000606776"/>
    </source>
</evidence>
<dbReference type="InterPro" id="IPR029063">
    <property type="entry name" value="SAM-dependent_MTases_sf"/>
</dbReference>
<protein>
    <submittedName>
        <fullName evidence="1">Uncharacterized protein</fullName>
    </submittedName>
</protein>
<dbReference type="Proteomes" id="UP000606776">
    <property type="component" value="Unassembled WGS sequence"/>
</dbReference>
<accession>A0ABR9VDT1</accession>
<dbReference type="RefSeq" id="WP_193942586.1">
    <property type="nucleotide sequence ID" value="NZ_JADEWB010000041.1"/>
</dbReference>
<name>A0ABR9VDT1_9CYAN</name>
<gene>
    <name evidence="1" type="ORF">IQ227_09590</name>
</gene>
<sequence>MQTSGKNSYQKLLYQISNQIFNLMGKLLVKEWDKRLLGLSQLPVKSVIDIGANEGQFARRIIKIFPHAHMALHNRGMN</sequence>
<comment type="caution">
    <text evidence="1">The sequence shown here is derived from an EMBL/GenBank/DDBJ whole genome shotgun (WGS) entry which is preliminary data.</text>
</comment>
<keyword evidence="2" id="KW-1185">Reference proteome</keyword>
<reference evidence="1 2" key="1">
    <citation type="submission" date="2020-10" db="EMBL/GenBank/DDBJ databases">
        <authorList>
            <person name="Castelo-Branco R."/>
            <person name="Eusebio N."/>
            <person name="Adriana R."/>
            <person name="Vieira A."/>
            <person name="Brugerolle De Fraissinette N."/>
            <person name="Rezende De Castro R."/>
            <person name="Schneider M.P."/>
            <person name="Vasconcelos V."/>
            <person name="Leao P.N."/>
        </authorList>
    </citation>
    <scope>NUCLEOTIDE SEQUENCE [LARGE SCALE GENOMIC DNA]</scope>
    <source>
        <strain evidence="1 2">LEGE 00250</strain>
    </source>
</reference>
<dbReference type="EMBL" id="JADEWB010000041">
    <property type="protein sequence ID" value="MBE9236277.1"/>
    <property type="molecule type" value="Genomic_DNA"/>
</dbReference>
<proteinExistence type="predicted"/>
<organism evidence="1 2">
    <name type="scientific">Sphaerospermopsis aphanizomenoides LEGE 00250</name>
    <dbReference type="NCBI Taxonomy" id="2777972"/>
    <lineage>
        <taxon>Bacteria</taxon>
        <taxon>Bacillati</taxon>
        <taxon>Cyanobacteriota</taxon>
        <taxon>Cyanophyceae</taxon>
        <taxon>Nostocales</taxon>
        <taxon>Aphanizomenonaceae</taxon>
        <taxon>Sphaerospermopsis</taxon>
        <taxon>Sphaerospermopsis aphanizomenoides</taxon>
    </lineage>
</organism>
<dbReference type="SUPFAM" id="SSF53335">
    <property type="entry name" value="S-adenosyl-L-methionine-dependent methyltransferases"/>
    <property type="match status" value="1"/>
</dbReference>
<evidence type="ECO:0000313" key="1">
    <source>
        <dbReference type="EMBL" id="MBE9236277.1"/>
    </source>
</evidence>